<evidence type="ECO:0000313" key="1">
    <source>
        <dbReference type="EMBL" id="AFM13430.1"/>
    </source>
</evidence>
<name>I4B823_TURPD</name>
<organism evidence="1 2">
    <name type="scientific">Turneriella parva (strain ATCC BAA-1111 / DSM 21527 / NCTC 11395 / H)</name>
    <name type="common">Leptospira parva</name>
    <dbReference type="NCBI Taxonomy" id="869212"/>
    <lineage>
        <taxon>Bacteria</taxon>
        <taxon>Pseudomonadati</taxon>
        <taxon>Spirochaetota</taxon>
        <taxon>Spirochaetia</taxon>
        <taxon>Leptospirales</taxon>
        <taxon>Leptospiraceae</taxon>
        <taxon>Turneriella</taxon>
    </lineage>
</organism>
<dbReference type="EMBL" id="CP002959">
    <property type="protein sequence ID" value="AFM13430.1"/>
    <property type="molecule type" value="Genomic_DNA"/>
</dbReference>
<dbReference type="HOGENOM" id="CLU_1255510_0_0_12"/>
<sequence>MKPKYLYLGALCTLVACMPGQRVRYVPAEQLPAADKRIRSIKINRFEDTRKLNPEAKLFIEPQYGADNICRNTEDSYKQLDVANAVSMALVEHLRLRAIYPAVFSPADTQAADYILSGELHAFFTEQNTSGRAQASSQLGLVGAIAGAGAKSAGKVTIEIKNLKLQNTRTKKTQNLQPLVYKFEGDLPIDGYCNSVYWNVNEHMALAFQQLEAQLLANTK</sequence>
<dbReference type="RefSeq" id="WP_014803932.1">
    <property type="nucleotide sequence ID" value="NC_018020.1"/>
</dbReference>
<reference evidence="1 2" key="1">
    <citation type="submission" date="2012-06" db="EMBL/GenBank/DDBJ databases">
        <title>The complete chromosome of genome of Turneriella parva DSM 21527.</title>
        <authorList>
            <consortium name="US DOE Joint Genome Institute (JGI-PGF)"/>
            <person name="Lucas S."/>
            <person name="Han J."/>
            <person name="Lapidus A."/>
            <person name="Bruce D."/>
            <person name="Goodwin L."/>
            <person name="Pitluck S."/>
            <person name="Peters L."/>
            <person name="Kyrpides N."/>
            <person name="Mavromatis K."/>
            <person name="Ivanova N."/>
            <person name="Mikhailova N."/>
            <person name="Chertkov O."/>
            <person name="Detter J.C."/>
            <person name="Tapia R."/>
            <person name="Han C."/>
            <person name="Land M."/>
            <person name="Hauser L."/>
            <person name="Markowitz V."/>
            <person name="Cheng J.-F."/>
            <person name="Hugenholtz P."/>
            <person name="Woyke T."/>
            <person name="Wu D."/>
            <person name="Gronow S."/>
            <person name="Wellnitz S."/>
            <person name="Brambilla E."/>
            <person name="Klenk H.-P."/>
            <person name="Eisen J.A."/>
        </authorList>
    </citation>
    <scope>NUCLEOTIDE SEQUENCE [LARGE SCALE GENOMIC DNA]</scope>
    <source>
        <strain evidence="2">ATCC BAA-1111 / DSM 21527 / NCTC 11395 / H</strain>
    </source>
</reference>
<dbReference type="KEGG" id="tpx:Turpa_2791"/>
<protein>
    <recommendedName>
        <fullName evidence="3">Lipoprotein</fullName>
    </recommendedName>
</protein>
<dbReference type="STRING" id="869212.Turpa_2791"/>
<keyword evidence="2" id="KW-1185">Reference proteome</keyword>
<evidence type="ECO:0000313" key="2">
    <source>
        <dbReference type="Proteomes" id="UP000006048"/>
    </source>
</evidence>
<dbReference type="Proteomes" id="UP000006048">
    <property type="component" value="Chromosome"/>
</dbReference>
<dbReference type="AlphaFoldDB" id="I4B823"/>
<accession>I4B823</accession>
<dbReference type="PROSITE" id="PS51257">
    <property type="entry name" value="PROKAR_LIPOPROTEIN"/>
    <property type="match status" value="1"/>
</dbReference>
<gene>
    <name evidence="1" type="ordered locus">Turpa_2791</name>
</gene>
<proteinExistence type="predicted"/>
<evidence type="ECO:0008006" key="3">
    <source>
        <dbReference type="Google" id="ProtNLM"/>
    </source>
</evidence>